<proteinExistence type="predicted"/>
<sequence length="83" mass="9923">MRTSIYLTLATCLIKADIHTQEREWKRRVRRNRYYLPLHSEHLMKDIGFDKTGRPLGDSKAPDIIAERKVRLLRRVLYARLTT</sequence>
<dbReference type="Proteomes" id="UP000838160">
    <property type="component" value="Unassembled WGS sequence"/>
</dbReference>
<dbReference type="RefSeq" id="WP_237485045.1">
    <property type="nucleotide sequence ID" value="NZ_CAKLCM010000002.1"/>
</dbReference>
<evidence type="ECO:0000313" key="1">
    <source>
        <dbReference type="EMBL" id="CAH0526801.1"/>
    </source>
</evidence>
<evidence type="ECO:0000313" key="2">
    <source>
        <dbReference type="Proteomes" id="UP000838160"/>
    </source>
</evidence>
<name>A0ABM8ZJ03_9VIBR</name>
<dbReference type="EMBL" id="CAKLCM010000002">
    <property type="protein sequence ID" value="CAH0526801.1"/>
    <property type="molecule type" value="Genomic_DNA"/>
</dbReference>
<gene>
    <name evidence="1" type="ORF">VHP8226_02177</name>
</gene>
<comment type="caution">
    <text evidence="1">The sequence shown here is derived from an EMBL/GenBank/DDBJ whole genome shotgun (WGS) entry which is preliminary data.</text>
</comment>
<accession>A0ABM8ZJ03</accession>
<reference evidence="1" key="1">
    <citation type="submission" date="2021-12" db="EMBL/GenBank/DDBJ databases">
        <authorList>
            <person name="Rodrigo-Torres L."/>
            <person name="Arahal R. D."/>
            <person name="Lucena T."/>
        </authorList>
    </citation>
    <scope>NUCLEOTIDE SEQUENCE</scope>
    <source>
        <strain evidence="1">CECT 8226</strain>
    </source>
</reference>
<organism evidence="1 2">
    <name type="scientific">Vibrio hippocampi</name>
    <dbReference type="NCBI Taxonomy" id="654686"/>
    <lineage>
        <taxon>Bacteria</taxon>
        <taxon>Pseudomonadati</taxon>
        <taxon>Pseudomonadota</taxon>
        <taxon>Gammaproteobacteria</taxon>
        <taxon>Vibrionales</taxon>
        <taxon>Vibrionaceae</taxon>
        <taxon>Vibrio</taxon>
    </lineage>
</organism>
<evidence type="ECO:0008006" key="3">
    <source>
        <dbReference type="Google" id="ProtNLM"/>
    </source>
</evidence>
<keyword evidence="2" id="KW-1185">Reference proteome</keyword>
<protein>
    <recommendedName>
        <fullName evidence="3">DUF1127 domain-containing protein</fullName>
    </recommendedName>
</protein>